<gene>
    <name evidence="9" type="ORF">RIMI_LOCUS15767338</name>
</gene>
<dbReference type="SUPFAM" id="SSF47473">
    <property type="entry name" value="EF-hand"/>
    <property type="match status" value="1"/>
</dbReference>
<keyword evidence="3" id="KW-0963">Cytoplasm</keyword>
<dbReference type="Gene3D" id="1.10.238.10">
    <property type="entry name" value="EF-hand"/>
    <property type="match status" value="1"/>
</dbReference>
<evidence type="ECO:0000256" key="6">
    <source>
        <dbReference type="ARBA" id="ARBA00022837"/>
    </source>
</evidence>
<evidence type="ECO:0000256" key="4">
    <source>
        <dbReference type="ARBA" id="ARBA00022723"/>
    </source>
</evidence>
<feature type="domain" description="EF-hand" evidence="8">
    <location>
        <begin position="165"/>
        <end position="202"/>
    </location>
</feature>
<feature type="domain" description="EF-hand" evidence="8">
    <location>
        <begin position="100"/>
        <end position="135"/>
    </location>
</feature>
<organism evidence="9 10">
    <name type="scientific">Ranitomeya imitator</name>
    <name type="common">mimic poison frog</name>
    <dbReference type="NCBI Taxonomy" id="111125"/>
    <lineage>
        <taxon>Eukaryota</taxon>
        <taxon>Metazoa</taxon>
        <taxon>Chordata</taxon>
        <taxon>Craniata</taxon>
        <taxon>Vertebrata</taxon>
        <taxon>Euteleostomi</taxon>
        <taxon>Amphibia</taxon>
        <taxon>Batrachia</taxon>
        <taxon>Anura</taxon>
        <taxon>Neobatrachia</taxon>
        <taxon>Hyloidea</taxon>
        <taxon>Dendrobatidae</taxon>
        <taxon>Dendrobatinae</taxon>
        <taxon>Ranitomeya</taxon>
    </lineage>
</organism>
<accession>A0ABN9M5A6</accession>
<proteinExistence type="predicted"/>
<evidence type="ECO:0000256" key="1">
    <source>
        <dbReference type="ARBA" id="ARBA00004308"/>
    </source>
</evidence>
<dbReference type="PROSITE" id="PS50222">
    <property type="entry name" value="EF_HAND_2"/>
    <property type="match status" value="2"/>
</dbReference>
<evidence type="ECO:0000256" key="2">
    <source>
        <dbReference type="ARBA" id="ARBA00004496"/>
    </source>
</evidence>
<keyword evidence="5" id="KW-0677">Repeat</keyword>
<dbReference type="Pfam" id="PF13202">
    <property type="entry name" value="EF-hand_5"/>
    <property type="match status" value="2"/>
</dbReference>
<sequence>MWVTVSPERFNFTMKVQPPDQIPKSSRFFFGISTTSPYRLNQKSEFNAEDLKSVLNKLLSNRDDIKSDGFSLKTCKEMINLLDVDNTGTLSSEEYKILWRKLEHYMKIFLEADANFSGTIDAHEMRNALLKAGFNLNNRIQEVIVQRCVSGELNINFEDFIACMIRLETLFKMFKIMDTDKDGNVSLSLSEVILCISGTVLLQAFR</sequence>
<reference evidence="9" key="1">
    <citation type="submission" date="2023-07" db="EMBL/GenBank/DDBJ databases">
        <authorList>
            <person name="Stuckert A."/>
        </authorList>
    </citation>
    <scope>NUCLEOTIDE SEQUENCE</scope>
</reference>
<name>A0ABN9M5A6_9NEOB</name>
<comment type="caution">
    <text evidence="9">The sequence shown here is derived from an EMBL/GenBank/DDBJ whole genome shotgun (WGS) entry which is preliminary data.</text>
</comment>
<comment type="subcellular location">
    <subcellularLocation>
        <location evidence="2">Cytoplasm</location>
    </subcellularLocation>
    <subcellularLocation>
        <location evidence="1">Endomembrane system</location>
    </subcellularLocation>
</comment>
<keyword evidence="10" id="KW-1185">Reference proteome</keyword>
<evidence type="ECO:0000313" key="10">
    <source>
        <dbReference type="Proteomes" id="UP001176940"/>
    </source>
</evidence>
<dbReference type="Proteomes" id="UP001176940">
    <property type="component" value="Unassembled WGS sequence"/>
</dbReference>
<keyword evidence="7" id="KW-0472">Membrane</keyword>
<evidence type="ECO:0000313" key="9">
    <source>
        <dbReference type="EMBL" id="CAJ0956953.1"/>
    </source>
</evidence>
<keyword evidence="4" id="KW-0479">Metal-binding</keyword>
<dbReference type="SMART" id="SM00054">
    <property type="entry name" value="EFh"/>
    <property type="match status" value="3"/>
</dbReference>
<dbReference type="PANTHER" id="PTHR46735">
    <property type="entry name" value="CALPAIN, SMALL SUBUNIT 1 A-RELATED"/>
    <property type="match status" value="1"/>
</dbReference>
<keyword evidence="6" id="KW-0106">Calcium</keyword>
<evidence type="ECO:0000256" key="3">
    <source>
        <dbReference type="ARBA" id="ARBA00022490"/>
    </source>
</evidence>
<dbReference type="InterPro" id="IPR011992">
    <property type="entry name" value="EF-hand-dom_pair"/>
</dbReference>
<dbReference type="InterPro" id="IPR002048">
    <property type="entry name" value="EF_hand_dom"/>
</dbReference>
<evidence type="ECO:0000259" key="8">
    <source>
        <dbReference type="PROSITE" id="PS50222"/>
    </source>
</evidence>
<dbReference type="Pfam" id="PF13833">
    <property type="entry name" value="EF-hand_8"/>
    <property type="match status" value="1"/>
</dbReference>
<evidence type="ECO:0000256" key="5">
    <source>
        <dbReference type="ARBA" id="ARBA00022737"/>
    </source>
</evidence>
<protein>
    <recommendedName>
        <fullName evidence="8">EF-hand domain-containing protein</fullName>
    </recommendedName>
</protein>
<dbReference type="EMBL" id="CAUEEQ010042965">
    <property type="protein sequence ID" value="CAJ0956953.1"/>
    <property type="molecule type" value="Genomic_DNA"/>
</dbReference>
<evidence type="ECO:0000256" key="7">
    <source>
        <dbReference type="ARBA" id="ARBA00023136"/>
    </source>
</evidence>
<dbReference type="PANTHER" id="PTHR46735:SF3">
    <property type="entry name" value="CALPAIN SMALL SUBUNIT 1-RELATED"/>
    <property type="match status" value="1"/>
</dbReference>